<keyword evidence="1" id="KW-0472">Membrane</keyword>
<dbReference type="EMBL" id="JADCNN020000007">
    <property type="protein sequence ID" value="MBM6996040.1"/>
    <property type="molecule type" value="Genomic_DNA"/>
</dbReference>
<proteinExistence type="predicted"/>
<keyword evidence="1" id="KW-0812">Transmembrane</keyword>
<evidence type="ECO:0000313" key="3">
    <source>
        <dbReference type="Proteomes" id="UP001516620"/>
    </source>
</evidence>
<organism evidence="2 3">
    <name type="scientific">Paenibacillus rhizolycopersici</name>
    <dbReference type="NCBI Taxonomy" id="2780073"/>
    <lineage>
        <taxon>Bacteria</taxon>
        <taxon>Bacillati</taxon>
        <taxon>Bacillota</taxon>
        <taxon>Bacilli</taxon>
        <taxon>Bacillales</taxon>
        <taxon>Paenibacillaceae</taxon>
        <taxon>Paenibacillus</taxon>
    </lineage>
</organism>
<name>A0ABS2H3H7_9BACL</name>
<comment type="caution">
    <text evidence="2">The sequence shown here is derived from an EMBL/GenBank/DDBJ whole genome shotgun (WGS) entry which is preliminary data.</text>
</comment>
<reference evidence="2 3" key="1">
    <citation type="submission" date="2021-01" db="EMBL/GenBank/DDBJ databases">
        <title>Paenibacillus sp.nov. isolated from the rhizosphere soil of tomato plant.</title>
        <authorList>
            <person name="Thin K.K."/>
            <person name="Zhang X."/>
            <person name="He S."/>
        </authorList>
    </citation>
    <scope>NUCLEOTIDE SEQUENCE [LARGE SCALE GENOMIC DNA]</scope>
    <source>
        <strain evidence="2 3">DXFW5</strain>
    </source>
</reference>
<keyword evidence="3" id="KW-1185">Reference proteome</keyword>
<dbReference type="InterPro" id="IPR011726">
    <property type="entry name" value="KdpF"/>
</dbReference>
<dbReference type="NCBIfam" id="TIGR02115">
    <property type="entry name" value="potass_kdpF"/>
    <property type="match status" value="1"/>
</dbReference>
<feature type="transmembrane region" description="Helical" evidence="1">
    <location>
        <begin position="13"/>
        <end position="34"/>
    </location>
</feature>
<sequence length="39" mass="4386">MGFQSDFGGWRSAMMWGLGILIVAVFVYLGYALLNPEKF</sequence>
<dbReference type="Proteomes" id="UP001516620">
    <property type="component" value="Unassembled WGS sequence"/>
</dbReference>
<evidence type="ECO:0000313" key="2">
    <source>
        <dbReference type="EMBL" id="MBM6996040.1"/>
    </source>
</evidence>
<gene>
    <name evidence="2" type="primary">kdpF</name>
    <name evidence="2" type="ORF">IM700_010325</name>
</gene>
<evidence type="ECO:0000256" key="1">
    <source>
        <dbReference type="SAM" id="Phobius"/>
    </source>
</evidence>
<accession>A0ABS2H3H7</accession>
<protein>
    <submittedName>
        <fullName evidence="2">K(+)-transporting ATPase subunit F</fullName>
    </submittedName>
</protein>
<keyword evidence="1" id="KW-1133">Transmembrane helix</keyword>
<dbReference type="Pfam" id="PF09604">
    <property type="entry name" value="Potass_KdpF"/>
    <property type="match status" value="1"/>
</dbReference>